<dbReference type="SUPFAM" id="SSF52172">
    <property type="entry name" value="CheY-like"/>
    <property type="match status" value="1"/>
</dbReference>
<dbReference type="SUPFAM" id="SSF46894">
    <property type="entry name" value="C-terminal effector domain of the bipartite response regulators"/>
    <property type="match status" value="1"/>
</dbReference>
<dbReference type="PANTHER" id="PTHR43214">
    <property type="entry name" value="TWO-COMPONENT RESPONSE REGULATOR"/>
    <property type="match status" value="1"/>
</dbReference>
<dbReference type="InterPro" id="IPR011006">
    <property type="entry name" value="CheY-like_superfamily"/>
</dbReference>
<feature type="modified residue" description="4-aspartylphosphate" evidence="3">
    <location>
        <position position="61"/>
    </location>
</feature>
<dbReference type="Gene3D" id="3.40.50.2300">
    <property type="match status" value="1"/>
</dbReference>
<gene>
    <name evidence="6" type="ORF">Krac_5249</name>
</gene>
<dbReference type="GO" id="GO:0000160">
    <property type="term" value="P:phosphorelay signal transduction system"/>
    <property type="evidence" value="ECO:0007669"/>
    <property type="project" value="InterPro"/>
</dbReference>
<reference evidence="6 7" key="1">
    <citation type="journal article" date="2011" name="Stand. Genomic Sci.">
        <title>Non-contiguous finished genome sequence and contextual data of the filamentous soil bacterium Ktedonobacter racemifer type strain (SOSP1-21).</title>
        <authorList>
            <person name="Chang Y.J."/>
            <person name="Land M."/>
            <person name="Hauser L."/>
            <person name="Chertkov O."/>
            <person name="Del Rio T.G."/>
            <person name="Nolan M."/>
            <person name="Copeland A."/>
            <person name="Tice H."/>
            <person name="Cheng J.F."/>
            <person name="Lucas S."/>
            <person name="Han C."/>
            <person name="Goodwin L."/>
            <person name="Pitluck S."/>
            <person name="Ivanova N."/>
            <person name="Ovchinikova G."/>
            <person name="Pati A."/>
            <person name="Chen A."/>
            <person name="Palaniappan K."/>
            <person name="Mavromatis K."/>
            <person name="Liolios K."/>
            <person name="Brettin T."/>
            <person name="Fiebig A."/>
            <person name="Rohde M."/>
            <person name="Abt B."/>
            <person name="Goker M."/>
            <person name="Detter J.C."/>
            <person name="Woyke T."/>
            <person name="Bristow J."/>
            <person name="Eisen J.A."/>
            <person name="Markowitz V."/>
            <person name="Hugenholtz P."/>
            <person name="Kyrpides N.C."/>
            <person name="Klenk H.P."/>
            <person name="Lapidus A."/>
        </authorList>
    </citation>
    <scope>NUCLEOTIDE SEQUENCE [LARGE SCALE GENOMIC DNA]</scope>
    <source>
        <strain evidence="7">DSM 44963</strain>
    </source>
</reference>
<proteinExistence type="predicted"/>
<dbReference type="FunCoup" id="D6TVC6">
    <property type="interactions" value="166"/>
</dbReference>
<dbReference type="eggNOG" id="COG2197">
    <property type="taxonomic scope" value="Bacteria"/>
</dbReference>
<evidence type="ECO:0000256" key="2">
    <source>
        <dbReference type="ARBA" id="ARBA00023125"/>
    </source>
</evidence>
<dbReference type="SMART" id="SM00421">
    <property type="entry name" value="HTH_LUXR"/>
    <property type="match status" value="1"/>
</dbReference>
<dbReference type="PANTHER" id="PTHR43214:SF37">
    <property type="entry name" value="TRANSCRIPTIONAL REGULATORY PROTEIN YDFI"/>
    <property type="match status" value="1"/>
</dbReference>
<feature type="domain" description="HTH luxR-type" evidence="4">
    <location>
        <begin position="156"/>
        <end position="221"/>
    </location>
</feature>
<dbReference type="STRING" id="485913.Krac_5249"/>
<organism evidence="6 7">
    <name type="scientific">Ktedonobacter racemifer DSM 44963</name>
    <dbReference type="NCBI Taxonomy" id="485913"/>
    <lineage>
        <taxon>Bacteria</taxon>
        <taxon>Bacillati</taxon>
        <taxon>Chloroflexota</taxon>
        <taxon>Ktedonobacteria</taxon>
        <taxon>Ktedonobacterales</taxon>
        <taxon>Ktedonobacteraceae</taxon>
        <taxon>Ktedonobacter</taxon>
    </lineage>
</organism>
<dbReference type="Proteomes" id="UP000004508">
    <property type="component" value="Unassembled WGS sequence"/>
</dbReference>
<dbReference type="InParanoid" id="D6TVC6"/>
<evidence type="ECO:0000256" key="1">
    <source>
        <dbReference type="ARBA" id="ARBA00022553"/>
    </source>
</evidence>
<dbReference type="InterPro" id="IPR016032">
    <property type="entry name" value="Sig_transdc_resp-reg_C-effctor"/>
</dbReference>
<dbReference type="Pfam" id="PF00196">
    <property type="entry name" value="GerE"/>
    <property type="match status" value="1"/>
</dbReference>
<dbReference type="GO" id="GO:0006355">
    <property type="term" value="P:regulation of DNA-templated transcription"/>
    <property type="evidence" value="ECO:0007669"/>
    <property type="project" value="InterPro"/>
</dbReference>
<comment type="caution">
    <text evidence="6">The sequence shown here is derived from an EMBL/GenBank/DDBJ whole genome shotgun (WGS) entry which is preliminary data.</text>
</comment>
<protein>
    <submittedName>
        <fullName evidence="6">Two component transcriptional regulator, LuxR family</fullName>
    </submittedName>
</protein>
<dbReference type="InterPro" id="IPR001789">
    <property type="entry name" value="Sig_transdc_resp-reg_receiver"/>
</dbReference>
<evidence type="ECO:0000256" key="3">
    <source>
        <dbReference type="PROSITE-ProRule" id="PRU00169"/>
    </source>
</evidence>
<evidence type="ECO:0000259" key="4">
    <source>
        <dbReference type="PROSITE" id="PS50043"/>
    </source>
</evidence>
<evidence type="ECO:0000313" key="6">
    <source>
        <dbReference type="EMBL" id="EFH84226.1"/>
    </source>
</evidence>
<dbReference type="InterPro" id="IPR058245">
    <property type="entry name" value="NreC/VraR/RcsB-like_REC"/>
</dbReference>
<name>D6TVC6_KTERA</name>
<dbReference type="PROSITE" id="PS50043">
    <property type="entry name" value="HTH_LUXR_2"/>
    <property type="match status" value="1"/>
</dbReference>
<dbReference type="GO" id="GO:0003677">
    <property type="term" value="F:DNA binding"/>
    <property type="evidence" value="ECO:0007669"/>
    <property type="project" value="UniProtKB-KW"/>
</dbReference>
<evidence type="ECO:0000259" key="5">
    <source>
        <dbReference type="PROSITE" id="PS50110"/>
    </source>
</evidence>
<keyword evidence="7" id="KW-1185">Reference proteome</keyword>
<dbReference type="PROSITE" id="PS50110">
    <property type="entry name" value="RESPONSE_REGULATORY"/>
    <property type="match status" value="1"/>
</dbReference>
<evidence type="ECO:0000313" key="7">
    <source>
        <dbReference type="Proteomes" id="UP000004508"/>
    </source>
</evidence>
<dbReference type="PRINTS" id="PR00038">
    <property type="entry name" value="HTHLUXR"/>
</dbReference>
<dbReference type="AlphaFoldDB" id="D6TVC6"/>
<dbReference type="PROSITE" id="PS00622">
    <property type="entry name" value="HTH_LUXR_1"/>
    <property type="match status" value="1"/>
</dbReference>
<accession>D6TVC6</accession>
<keyword evidence="1 3" id="KW-0597">Phosphoprotein</keyword>
<dbReference type="OrthoDB" id="9780153at2"/>
<dbReference type="RefSeq" id="WP_007915574.1">
    <property type="nucleotide sequence ID" value="NZ_ADVG01000003.1"/>
</dbReference>
<dbReference type="InterPro" id="IPR000792">
    <property type="entry name" value="Tscrpt_reg_LuxR_C"/>
</dbReference>
<dbReference type="SMART" id="SM00448">
    <property type="entry name" value="REC"/>
    <property type="match status" value="1"/>
</dbReference>
<dbReference type="CDD" id="cd17535">
    <property type="entry name" value="REC_NarL-like"/>
    <property type="match status" value="1"/>
</dbReference>
<dbReference type="CDD" id="cd06170">
    <property type="entry name" value="LuxR_C_like"/>
    <property type="match status" value="1"/>
</dbReference>
<feature type="domain" description="Response regulatory" evidence="5">
    <location>
        <begin position="9"/>
        <end position="126"/>
    </location>
</feature>
<keyword evidence="2" id="KW-0238">DNA-binding</keyword>
<dbReference type="InterPro" id="IPR039420">
    <property type="entry name" value="WalR-like"/>
</dbReference>
<dbReference type="Pfam" id="PF00072">
    <property type="entry name" value="Response_reg"/>
    <property type="match status" value="1"/>
</dbReference>
<dbReference type="EMBL" id="ADVG01000003">
    <property type="protein sequence ID" value="EFH84226.1"/>
    <property type="molecule type" value="Genomic_DNA"/>
</dbReference>
<sequence length="231" mass="25099">MSNKPQVIRVVVVDDHLVVREGLRMMLELAGEGFALVGDAADGATALRVVEELQPDVVLMDLRMPGMDGLEAIAHIRNAWPQIAVVILTTYNEDDLMVRGLRSGACGYLLKDTNRETLFHAIQAAARGEMLLQPEMLARVFALTSSQAKDAAPSFGNVEGMELTEREREILQGVARGERSKEIAVRLGISIRTVGSHLASIYTKLGVDSRASAVALAIERGLLNSDRRGPK</sequence>